<evidence type="ECO:0000259" key="4">
    <source>
        <dbReference type="Pfam" id="PF00135"/>
    </source>
</evidence>
<sequence length="535" mass="58230">MKRKVCLSMLILSMAFGTTVYAAEADNAAPVVDVTGGTIQGYVDENGVKTFKGIPFAATTEGENRFKAPQPVENWEGVRECTEYGPIAMQAAPNAFGPWTEEYVDAGKTYENGEMSEDCLNLNVWTTAEAGEKKPVIVYIHGGGNSSGSGECEIYTGEDIAQKGVVYVSINYRVGLFGFLAYKDSTGEEVTGNLGIQDQIAALKWVKENIAEFGGDPDNITIAGQSAGSSNCQTLITSPAAEGLFQKAVCMSFTPNDGVPASLEEAEAAAAEKLGDVTLEDLRSMSSKEVQELTATYNPTSTCIDDTIVTQGRAEAFANGDYNKVDLMWGGVTGDTSLFGTLQIPDDDGNPFTPVLSLTPDQYKTAVQDSFGEKAERCMELYPVDETKDNVIDATGVINEDGLLARYYNASVQKDTVDPDHKTYVYYFSHPVADTEERMAENGAFHTGDVGYWLNHFTTTYERPWQQEDYDLGEVMSSYLVNFASTSDPNGTDSNGNALPEWKDIAQTDGISYMSFDTDAEWTTMDADKSEFWTE</sequence>
<dbReference type="EC" id="3.1.1.-" evidence="3"/>
<evidence type="ECO:0000313" key="6">
    <source>
        <dbReference type="Proteomes" id="UP001470752"/>
    </source>
</evidence>
<proteinExistence type="inferred from homology"/>
<dbReference type="PANTHER" id="PTHR11559">
    <property type="entry name" value="CARBOXYLESTERASE"/>
    <property type="match status" value="1"/>
</dbReference>
<accession>A0ABV1CQB9</accession>
<protein>
    <recommendedName>
        <fullName evidence="3">Carboxylic ester hydrolase</fullName>
        <ecNumber evidence="3">3.1.1.-</ecNumber>
    </recommendedName>
</protein>
<keyword evidence="3" id="KW-0732">Signal</keyword>
<organism evidence="5 6">
    <name type="scientific">Blautia acetigignens</name>
    <dbReference type="NCBI Taxonomy" id="2981783"/>
    <lineage>
        <taxon>Bacteria</taxon>
        <taxon>Bacillati</taxon>
        <taxon>Bacillota</taxon>
        <taxon>Clostridia</taxon>
        <taxon>Lachnospirales</taxon>
        <taxon>Lachnospiraceae</taxon>
        <taxon>Blautia</taxon>
    </lineage>
</organism>
<dbReference type="Pfam" id="PF00135">
    <property type="entry name" value="COesterase"/>
    <property type="match status" value="1"/>
</dbReference>
<dbReference type="InterPro" id="IPR019826">
    <property type="entry name" value="Carboxylesterase_B_AS"/>
</dbReference>
<evidence type="ECO:0000256" key="2">
    <source>
        <dbReference type="ARBA" id="ARBA00022801"/>
    </source>
</evidence>
<evidence type="ECO:0000313" key="5">
    <source>
        <dbReference type="EMBL" id="MEQ2414582.1"/>
    </source>
</evidence>
<evidence type="ECO:0000256" key="1">
    <source>
        <dbReference type="ARBA" id="ARBA00005964"/>
    </source>
</evidence>
<dbReference type="Gene3D" id="3.40.50.1820">
    <property type="entry name" value="alpha/beta hydrolase"/>
    <property type="match status" value="1"/>
</dbReference>
<dbReference type="RefSeq" id="WP_021925569.1">
    <property type="nucleotide sequence ID" value="NZ_JBBNFW010000195.1"/>
</dbReference>
<feature type="chain" id="PRO_5045012023" description="Carboxylic ester hydrolase" evidence="3">
    <location>
        <begin position="23"/>
        <end position="535"/>
    </location>
</feature>
<comment type="similarity">
    <text evidence="1 3">Belongs to the type-B carboxylesterase/lipase family.</text>
</comment>
<dbReference type="InterPro" id="IPR029058">
    <property type="entry name" value="AB_hydrolase_fold"/>
</dbReference>
<keyword evidence="6" id="KW-1185">Reference proteome</keyword>
<keyword evidence="2 3" id="KW-0378">Hydrolase</keyword>
<dbReference type="InterPro" id="IPR050309">
    <property type="entry name" value="Type-B_Carboxylest/Lipase"/>
</dbReference>
<dbReference type="Proteomes" id="UP001470752">
    <property type="component" value="Unassembled WGS sequence"/>
</dbReference>
<name>A0ABV1CQB9_9FIRM</name>
<comment type="caution">
    <text evidence="5">The sequence shown here is derived from an EMBL/GenBank/DDBJ whole genome shotgun (WGS) entry which is preliminary data.</text>
</comment>
<feature type="domain" description="Carboxylesterase type B" evidence="4">
    <location>
        <begin position="29"/>
        <end position="533"/>
    </location>
</feature>
<feature type="signal peptide" evidence="3">
    <location>
        <begin position="1"/>
        <end position="22"/>
    </location>
</feature>
<dbReference type="InterPro" id="IPR002018">
    <property type="entry name" value="CarbesteraseB"/>
</dbReference>
<evidence type="ECO:0000256" key="3">
    <source>
        <dbReference type="RuleBase" id="RU361235"/>
    </source>
</evidence>
<gene>
    <name evidence="5" type="ORF">AAAX94_16355</name>
</gene>
<dbReference type="PROSITE" id="PS00122">
    <property type="entry name" value="CARBOXYLESTERASE_B_1"/>
    <property type="match status" value="1"/>
</dbReference>
<dbReference type="SUPFAM" id="SSF53474">
    <property type="entry name" value="alpha/beta-Hydrolases"/>
    <property type="match status" value="1"/>
</dbReference>
<dbReference type="EMBL" id="JBBNFW010000195">
    <property type="protein sequence ID" value="MEQ2414582.1"/>
    <property type="molecule type" value="Genomic_DNA"/>
</dbReference>
<reference evidence="5 6" key="1">
    <citation type="submission" date="2024-04" db="EMBL/GenBank/DDBJ databases">
        <title>Human intestinal bacterial collection.</title>
        <authorList>
            <person name="Pauvert C."/>
            <person name="Hitch T.C.A."/>
            <person name="Clavel T."/>
        </authorList>
    </citation>
    <scope>NUCLEOTIDE SEQUENCE [LARGE SCALE GENOMIC DNA]</scope>
    <source>
        <strain evidence="5 6">CLA-AA-H161</strain>
    </source>
</reference>